<evidence type="ECO:0000313" key="2">
    <source>
        <dbReference type="EMBL" id="GGR69173.1"/>
    </source>
</evidence>
<reference evidence="2" key="1">
    <citation type="journal article" date="2014" name="Int. J. Syst. Evol. Microbiol.">
        <title>Complete genome sequence of Corynebacterium casei LMG S-19264T (=DSM 44701T), isolated from a smear-ripened cheese.</title>
        <authorList>
            <consortium name="US DOE Joint Genome Institute (JGI-PGF)"/>
            <person name="Walter F."/>
            <person name="Albersmeier A."/>
            <person name="Kalinowski J."/>
            <person name="Ruckert C."/>
        </authorList>
    </citation>
    <scope>NUCLEOTIDE SEQUENCE</scope>
    <source>
        <strain evidence="2">JCM 4386</strain>
    </source>
</reference>
<evidence type="ECO:0000313" key="3">
    <source>
        <dbReference type="Proteomes" id="UP000606194"/>
    </source>
</evidence>
<dbReference type="AlphaFoldDB" id="A0A918FQS5"/>
<comment type="caution">
    <text evidence="2">The sequence shown here is derived from an EMBL/GenBank/DDBJ whole genome shotgun (WGS) entry which is preliminary data.</text>
</comment>
<protein>
    <submittedName>
        <fullName evidence="2">Uncharacterized protein</fullName>
    </submittedName>
</protein>
<sequence length="108" mass="11610">MATDEVVEGLCYFTHLLGDDEQERARRDLELLELCSGDHATYVGSAPLHEPTGPGGELPTRDRASCPTFCAARPDDTYASCAPARTPVTPTASPSWQAPRPRPADGLQ</sequence>
<proteinExistence type="predicted"/>
<feature type="region of interest" description="Disordered" evidence="1">
    <location>
        <begin position="43"/>
        <end position="62"/>
    </location>
</feature>
<dbReference type="EMBL" id="BMTL01000002">
    <property type="protein sequence ID" value="GGR69173.1"/>
    <property type="molecule type" value="Genomic_DNA"/>
</dbReference>
<feature type="region of interest" description="Disordered" evidence="1">
    <location>
        <begin position="80"/>
        <end position="108"/>
    </location>
</feature>
<dbReference type="Proteomes" id="UP000606194">
    <property type="component" value="Unassembled WGS sequence"/>
</dbReference>
<organism evidence="2 3">
    <name type="scientific">Streptomyces humidus</name>
    <dbReference type="NCBI Taxonomy" id="52259"/>
    <lineage>
        <taxon>Bacteria</taxon>
        <taxon>Bacillati</taxon>
        <taxon>Actinomycetota</taxon>
        <taxon>Actinomycetes</taxon>
        <taxon>Kitasatosporales</taxon>
        <taxon>Streptomycetaceae</taxon>
        <taxon>Streptomyces</taxon>
    </lineage>
</organism>
<evidence type="ECO:0000256" key="1">
    <source>
        <dbReference type="SAM" id="MobiDB-lite"/>
    </source>
</evidence>
<reference evidence="2" key="2">
    <citation type="submission" date="2020-09" db="EMBL/GenBank/DDBJ databases">
        <authorList>
            <person name="Sun Q."/>
            <person name="Ohkuma M."/>
        </authorList>
    </citation>
    <scope>NUCLEOTIDE SEQUENCE</scope>
    <source>
        <strain evidence="2">JCM 4386</strain>
    </source>
</reference>
<dbReference type="RefSeq" id="WP_190147537.1">
    <property type="nucleotide sequence ID" value="NZ_BMTL01000002.1"/>
</dbReference>
<gene>
    <name evidence="2" type="ORF">GCM10010269_04910</name>
</gene>
<name>A0A918FQS5_9ACTN</name>
<accession>A0A918FQS5</accession>
<keyword evidence="3" id="KW-1185">Reference proteome</keyword>